<protein>
    <submittedName>
        <fullName evidence="1">Uncharacterized protein</fullName>
    </submittedName>
</protein>
<keyword evidence="2" id="KW-1185">Reference proteome</keyword>
<dbReference type="Proteomes" id="UP000700596">
    <property type="component" value="Unassembled WGS sequence"/>
</dbReference>
<dbReference type="SUPFAM" id="SSF52777">
    <property type="entry name" value="CoA-dependent acyltransferases"/>
    <property type="match status" value="1"/>
</dbReference>
<sequence>MSKEIRDTVKMSGLLVGEHDGILETAFTRREKGPMPDIEHIPTFYLSEEKAPTYWREALMGYEGSSSPSILLTIQNPILDSVFEHHFRLFTQPCSTSNATTTIRAAWALIIGQMTNSEDFVFGVAVPGALINQQTPNERTGILPARIKLRQEQKISEYLEEVYQNDIKIELSRNIKLSLVADALPAAQHACKFHTLLTIGPANGGKSLFGEYTTALDR</sequence>
<dbReference type="AlphaFoldDB" id="A0A9P9DYJ4"/>
<evidence type="ECO:0000313" key="1">
    <source>
        <dbReference type="EMBL" id="KAH7128125.1"/>
    </source>
</evidence>
<accession>A0A9P9DYJ4</accession>
<organism evidence="1 2">
    <name type="scientific">Dendryphion nanum</name>
    <dbReference type="NCBI Taxonomy" id="256645"/>
    <lineage>
        <taxon>Eukaryota</taxon>
        <taxon>Fungi</taxon>
        <taxon>Dikarya</taxon>
        <taxon>Ascomycota</taxon>
        <taxon>Pezizomycotina</taxon>
        <taxon>Dothideomycetes</taxon>
        <taxon>Pleosporomycetidae</taxon>
        <taxon>Pleosporales</taxon>
        <taxon>Torulaceae</taxon>
        <taxon>Dendryphion</taxon>
    </lineage>
</organism>
<gene>
    <name evidence="1" type="ORF">B0J11DRAFT_504617</name>
</gene>
<dbReference type="EMBL" id="JAGMWT010000005">
    <property type="protein sequence ID" value="KAH7128125.1"/>
    <property type="molecule type" value="Genomic_DNA"/>
</dbReference>
<name>A0A9P9DYJ4_9PLEO</name>
<reference evidence="1" key="1">
    <citation type="journal article" date="2021" name="Nat. Commun.">
        <title>Genetic determinants of endophytism in the Arabidopsis root mycobiome.</title>
        <authorList>
            <person name="Mesny F."/>
            <person name="Miyauchi S."/>
            <person name="Thiergart T."/>
            <person name="Pickel B."/>
            <person name="Atanasova L."/>
            <person name="Karlsson M."/>
            <person name="Huettel B."/>
            <person name="Barry K.W."/>
            <person name="Haridas S."/>
            <person name="Chen C."/>
            <person name="Bauer D."/>
            <person name="Andreopoulos W."/>
            <person name="Pangilinan J."/>
            <person name="LaButti K."/>
            <person name="Riley R."/>
            <person name="Lipzen A."/>
            <person name="Clum A."/>
            <person name="Drula E."/>
            <person name="Henrissat B."/>
            <person name="Kohler A."/>
            <person name="Grigoriev I.V."/>
            <person name="Martin F.M."/>
            <person name="Hacquard S."/>
        </authorList>
    </citation>
    <scope>NUCLEOTIDE SEQUENCE</scope>
    <source>
        <strain evidence="1">MPI-CAGE-CH-0243</strain>
    </source>
</reference>
<evidence type="ECO:0000313" key="2">
    <source>
        <dbReference type="Proteomes" id="UP000700596"/>
    </source>
</evidence>
<comment type="caution">
    <text evidence="1">The sequence shown here is derived from an EMBL/GenBank/DDBJ whole genome shotgun (WGS) entry which is preliminary data.</text>
</comment>
<dbReference type="OrthoDB" id="5106613at2759"/>
<dbReference type="Gene3D" id="3.30.559.30">
    <property type="entry name" value="Nonribosomal peptide synthetase, condensation domain"/>
    <property type="match status" value="1"/>
</dbReference>
<proteinExistence type="predicted"/>